<dbReference type="SUPFAM" id="SSF48576">
    <property type="entry name" value="Terpenoid synthases"/>
    <property type="match status" value="2"/>
</dbReference>
<evidence type="ECO:0000313" key="5">
    <source>
        <dbReference type="EMBL" id="KAK4485847.1"/>
    </source>
</evidence>
<keyword evidence="2" id="KW-0460">Magnesium</keyword>
<comment type="caution">
    <text evidence="5">The sequence shown here is derived from an EMBL/GenBank/DDBJ whole genome shotgun (WGS) entry which is preliminary data.</text>
</comment>
<keyword evidence="6" id="KW-1185">Reference proteome</keyword>
<sequence>MLAKSIVMISIIDDTYDSYGTVEELAIFTDAIKRWDINEIDQLSEYMKICYRALSMTNMKKNSGNKEDHLLYIMLKQQPRRKGDKVRQEDSVPMEILKRVVNLSRLIDVVYKHNQDSYTYPEKVLKPLIFALLVDSF</sequence>
<dbReference type="PANTHER" id="PTHR31225:SF93">
    <property type="entry name" value="ALPHA-HUMULENE_(-)-(E)-BETA-CARYOPHYLLENE SYNTHASE"/>
    <property type="match status" value="1"/>
</dbReference>
<dbReference type="InterPro" id="IPR008949">
    <property type="entry name" value="Isoprenoid_synthase_dom_sf"/>
</dbReference>
<reference evidence="5 6" key="1">
    <citation type="journal article" date="2023" name="bioRxiv">
        <title>Genome report: Whole genome sequence and annotation of Penstemon davidsonii.</title>
        <authorList>
            <person name="Ostevik K.L."/>
            <person name="Alabady M."/>
            <person name="Zhang M."/>
            <person name="Rausher M.D."/>
        </authorList>
    </citation>
    <scope>NUCLEOTIDE SEQUENCE [LARGE SCALE GENOMIC DNA]</scope>
    <source>
        <strain evidence="5">DNT005</strain>
        <tissue evidence="5">Whole leaf</tissue>
    </source>
</reference>
<dbReference type="EMBL" id="JAYDYQ010002533">
    <property type="protein sequence ID" value="KAK4485847.1"/>
    <property type="molecule type" value="Genomic_DNA"/>
</dbReference>
<evidence type="ECO:0000256" key="3">
    <source>
        <dbReference type="ARBA" id="ARBA00023239"/>
    </source>
</evidence>
<name>A0ABR0D9E0_9LAMI</name>
<evidence type="ECO:0000256" key="1">
    <source>
        <dbReference type="ARBA" id="ARBA00022723"/>
    </source>
</evidence>
<evidence type="ECO:0000259" key="4">
    <source>
        <dbReference type="Pfam" id="PF03936"/>
    </source>
</evidence>
<accession>A0ABR0D9E0</accession>
<dbReference type="PANTHER" id="PTHR31225">
    <property type="entry name" value="OS04G0344100 PROTEIN-RELATED"/>
    <property type="match status" value="1"/>
</dbReference>
<evidence type="ECO:0000313" key="6">
    <source>
        <dbReference type="Proteomes" id="UP001291926"/>
    </source>
</evidence>
<dbReference type="InterPro" id="IPR005630">
    <property type="entry name" value="Terpene_synthase_metal-bd"/>
</dbReference>
<evidence type="ECO:0000256" key="2">
    <source>
        <dbReference type="ARBA" id="ARBA00022842"/>
    </source>
</evidence>
<dbReference type="Pfam" id="PF03936">
    <property type="entry name" value="Terpene_synth_C"/>
    <property type="match status" value="1"/>
</dbReference>
<dbReference type="InterPro" id="IPR050148">
    <property type="entry name" value="Terpene_synthase-like"/>
</dbReference>
<protein>
    <recommendedName>
        <fullName evidence="4">Terpene synthase metal-binding domain-containing protein</fullName>
    </recommendedName>
</protein>
<dbReference type="Proteomes" id="UP001291926">
    <property type="component" value="Unassembled WGS sequence"/>
</dbReference>
<proteinExistence type="predicted"/>
<feature type="domain" description="Terpene synthase metal-binding" evidence="4">
    <location>
        <begin position="1"/>
        <end position="58"/>
    </location>
</feature>
<keyword evidence="3" id="KW-0456">Lyase</keyword>
<dbReference type="Gene3D" id="1.10.600.10">
    <property type="entry name" value="Farnesyl Diphosphate Synthase"/>
    <property type="match status" value="2"/>
</dbReference>
<organism evidence="5 6">
    <name type="scientific">Penstemon davidsonii</name>
    <dbReference type="NCBI Taxonomy" id="160366"/>
    <lineage>
        <taxon>Eukaryota</taxon>
        <taxon>Viridiplantae</taxon>
        <taxon>Streptophyta</taxon>
        <taxon>Embryophyta</taxon>
        <taxon>Tracheophyta</taxon>
        <taxon>Spermatophyta</taxon>
        <taxon>Magnoliopsida</taxon>
        <taxon>eudicotyledons</taxon>
        <taxon>Gunneridae</taxon>
        <taxon>Pentapetalae</taxon>
        <taxon>asterids</taxon>
        <taxon>lamiids</taxon>
        <taxon>Lamiales</taxon>
        <taxon>Plantaginaceae</taxon>
        <taxon>Cheloneae</taxon>
        <taxon>Penstemon</taxon>
    </lineage>
</organism>
<keyword evidence="1" id="KW-0479">Metal-binding</keyword>
<gene>
    <name evidence="5" type="ORF">RD792_008494</name>
</gene>